<sequence>MELSVEQAAELRELVNSRDVPADIATRGRIVLWSGKGRRRKDIAELLGVSLPTVDRWKARYAERGLAGLEGERPGGAREQMPARVRSRVIALTRMTPPAGTGLSHWSTRELAKYLARTENIVVSWHYIARIWREESLKPHRSGTFKISKDPAFAEKAADVIGLYLAPPGGAVVLSIDEKTQIQALDRTQPVLPVAFAATGKRTADYVRHGTTNLFAALNVTTGEVLGECRPTRNGKDFLTFLKKAVKPHAGKDIHVVLDNLSTHTTWEVKEWLSKNPHVHFHFTPVGSSWLNQIEIWFGILTRQSIRRGTFSSVHVLVKQIRDYINSWNTTAKPFTWTATAGEVLAKARLVATNMKKIVNNNSN</sequence>
<dbReference type="InterPro" id="IPR009057">
    <property type="entry name" value="Homeodomain-like_sf"/>
</dbReference>
<dbReference type="InterPro" id="IPR036397">
    <property type="entry name" value="RNaseH_sf"/>
</dbReference>
<reference evidence="2 3" key="1">
    <citation type="submission" date="2016-10" db="EMBL/GenBank/DDBJ databases">
        <title>Genome sequence of Streptomyces sp. MUSC 93.</title>
        <authorList>
            <person name="Lee L.-H."/>
            <person name="Ser H.-L."/>
            <person name="Law J.W.-F."/>
        </authorList>
    </citation>
    <scope>NUCLEOTIDE SEQUENCE [LARGE SCALE GENOMIC DNA]</scope>
    <source>
        <strain evidence="2 3">MUSC 93</strain>
    </source>
</reference>
<comment type="caution">
    <text evidence="2">The sequence shown here is derived from an EMBL/GenBank/DDBJ whole genome shotgun (WGS) entry which is preliminary data.</text>
</comment>
<dbReference type="EMBL" id="MLYP01000096">
    <property type="protein sequence ID" value="OIJ85205.1"/>
    <property type="molecule type" value="Genomic_DNA"/>
</dbReference>
<dbReference type="AlphaFoldDB" id="A0A1S2NVH0"/>
<dbReference type="RefSeq" id="WP_071369434.1">
    <property type="nucleotide sequence ID" value="NZ_MLYP01000096.1"/>
</dbReference>
<evidence type="ECO:0000313" key="2">
    <source>
        <dbReference type="EMBL" id="OIJ85205.1"/>
    </source>
</evidence>
<dbReference type="PANTHER" id="PTHR30347">
    <property type="entry name" value="POTASSIUM CHANNEL RELATED"/>
    <property type="match status" value="1"/>
</dbReference>
<accession>A0A1S2NVH0</accession>
<proteinExistence type="predicted"/>
<dbReference type="InterPro" id="IPR052702">
    <property type="entry name" value="MscS-like_channel"/>
</dbReference>
<dbReference type="Pfam" id="PF13358">
    <property type="entry name" value="DDE_3"/>
    <property type="match status" value="1"/>
</dbReference>
<dbReference type="InterPro" id="IPR047655">
    <property type="entry name" value="Transpos_IS630-like"/>
</dbReference>
<evidence type="ECO:0000313" key="3">
    <source>
        <dbReference type="Proteomes" id="UP000179935"/>
    </source>
</evidence>
<organism evidence="2 3">
    <name type="scientific">Streptomyces colonosanans</name>
    <dbReference type="NCBI Taxonomy" id="1428652"/>
    <lineage>
        <taxon>Bacteria</taxon>
        <taxon>Bacillati</taxon>
        <taxon>Actinomycetota</taxon>
        <taxon>Actinomycetes</taxon>
        <taxon>Kitasatosporales</taxon>
        <taxon>Streptomycetaceae</taxon>
        <taxon>Streptomyces</taxon>
    </lineage>
</organism>
<dbReference type="SUPFAM" id="SSF46689">
    <property type="entry name" value="Homeodomain-like"/>
    <property type="match status" value="1"/>
</dbReference>
<gene>
    <name evidence="2" type="ORF">BIV24_28975</name>
</gene>
<dbReference type="InterPro" id="IPR012337">
    <property type="entry name" value="RNaseH-like_sf"/>
</dbReference>
<dbReference type="Proteomes" id="UP000179935">
    <property type="component" value="Unassembled WGS sequence"/>
</dbReference>
<dbReference type="SUPFAM" id="SSF53098">
    <property type="entry name" value="Ribonuclease H-like"/>
    <property type="match status" value="1"/>
</dbReference>
<feature type="domain" description="Tc1-like transposase DDE" evidence="1">
    <location>
        <begin position="189"/>
        <end position="314"/>
    </location>
</feature>
<protein>
    <submittedName>
        <fullName evidence="2">IS630 family transposase</fullName>
    </submittedName>
</protein>
<dbReference type="NCBIfam" id="NF033545">
    <property type="entry name" value="transpos_IS630"/>
    <property type="match status" value="1"/>
</dbReference>
<dbReference type="PANTHER" id="PTHR30347:SF1">
    <property type="entry name" value="MECHANOSENSITIVE CHANNEL MSCK"/>
    <property type="match status" value="1"/>
</dbReference>
<dbReference type="Pfam" id="PF13565">
    <property type="entry name" value="HTH_32"/>
    <property type="match status" value="1"/>
</dbReference>
<dbReference type="STRING" id="1428652.BIV24_28975"/>
<evidence type="ECO:0000259" key="1">
    <source>
        <dbReference type="Pfam" id="PF13358"/>
    </source>
</evidence>
<name>A0A1S2NVH0_9ACTN</name>
<dbReference type="OrthoDB" id="2375382at2"/>
<dbReference type="InterPro" id="IPR038717">
    <property type="entry name" value="Tc1-like_DDE_dom"/>
</dbReference>
<dbReference type="Gene3D" id="3.30.420.10">
    <property type="entry name" value="Ribonuclease H-like superfamily/Ribonuclease H"/>
    <property type="match status" value="1"/>
</dbReference>
<keyword evidence="3" id="KW-1185">Reference proteome</keyword>
<dbReference type="GO" id="GO:0003676">
    <property type="term" value="F:nucleic acid binding"/>
    <property type="evidence" value="ECO:0007669"/>
    <property type="project" value="InterPro"/>
</dbReference>